<keyword evidence="2" id="KW-1185">Reference proteome</keyword>
<gene>
    <name evidence="1" type="ORF">Tco_0976700</name>
</gene>
<comment type="caution">
    <text evidence="1">The sequence shown here is derived from an EMBL/GenBank/DDBJ whole genome shotgun (WGS) entry which is preliminary data.</text>
</comment>
<dbReference type="PANTHER" id="PTHR48475">
    <property type="entry name" value="RIBONUCLEASE H"/>
    <property type="match status" value="1"/>
</dbReference>
<evidence type="ECO:0000313" key="1">
    <source>
        <dbReference type="EMBL" id="GJT50543.1"/>
    </source>
</evidence>
<accession>A0ABQ5EIA8</accession>
<organism evidence="1 2">
    <name type="scientific">Tanacetum coccineum</name>
    <dbReference type="NCBI Taxonomy" id="301880"/>
    <lineage>
        <taxon>Eukaryota</taxon>
        <taxon>Viridiplantae</taxon>
        <taxon>Streptophyta</taxon>
        <taxon>Embryophyta</taxon>
        <taxon>Tracheophyta</taxon>
        <taxon>Spermatophyta</taxon>
        <taxon>Magnoliopsida</taxon>
        <taxon>eudicotyledons</taxon>
        <taxon>Gunneridae</taxon>
        <taxon>Pentapetalae</taxon>
        <taxon>asterids</taxon>
        <taxon>campanulids</taxon>
        <taxon>Asterales</taxon>
        <taxon>Asteraceae</taxon>
        <taxon>Asteroideae</taxon>
        <taxon>Anthemideae</taxon>
        <taxon>Anthemidinae</taxon>
        <taxon>Tanacetum</taxon>
    </lineage>
</organism>
<dbReference type="Proteomes" id="UP001151760">
    <property type="component" value="Unassembled WGS sequence"/>
</dbReference>
<reference evidence="1" key="1">
    <citation type="journal article" date="2022" name="Int. J. Mol. Sci.">
        <title>Draft Genome of Tanacetum Coccineum: Genomic Comparison of Closely Related Tanacetum-Family Plants.</title>
        <authorList>
            <person name="Yamashiro T."/>
            <person name="Shiraishi A."/>
            <person name="Nakayama K."/>
            <person name="Satake H."/>
        </authorList>
    </citation>
    <scope>NUCLEOTIDE SEQUENCE</scope>
</reference>
<dbReference type="Gene3D" id="1.10.340.70">
    <property type="match status" value="1"/>
</dbReference>
<protein>
    <submittedName>
        <fullName evidence="1">Uncharacterized protein</fullName>
    </submittedName>
</protein>
<name>A0ABQ5EIA8_9ASTR</name>
<sequence>MTPIHEYLVSGLLLKDLIKDKKIRVKAPQYKLIRGSLYQRPFYTSWLRCVAPPQTNDVVKEIHEGTCGFNIEPRSMMVRIIKQGYYWKSMNRVAVKTLPRNSQKGTPFSLTYGSEAIILIAKNTLAKDDKRRTKEVTKNKEGKEVASIKEAYYQNKLRSLEDIMKRVATLHSRKLTTSQNIKAKPEPSLDEAFYYL</sequence>
<reference evidence="1" key="2">
    <citation type="submission" date="2022-01" db="EMBL/GenBank/DDBJ databases">
        <authorList>
            <person name="Yamashiro T."/>
            <person name="Shiraishi A."/>
            <person name="Satake H."/>
            <person name="Nakayama K."/>
        </authorList>
    </citation>
    <scope>NUCLEOTIDE SEQUENCE</scope>
</reference>
<dbReference type="PANTHER" id="PTHR48475:SF2">
    <property type="entry name" value="RIBONUCLEASE H"/>
    <property type="match status" value="1"/>
</dbReference>
<dbReference type="EMBL" id="BQNB010016330">
    <property type="protein sequence ID" value="GJT50543.1"/>
    <property type="molecule type" value="Genomic_DNA"/>
</dbReference>
<evidence type="ECO:0000313" key="2">
    <source>
        <dbReference type="Proteomes" id="UP001151760"/>
    </source>
</evidence>
<proteinExistence type="predicted"/>